<reference evidence="7 8" key="1">
    <citation type="submission" date="2020-08" db="EMBL/GenBank/DDBJ databases">
        <title>Genomic Encyclopedia of Type Strains, Phase IV (KMG-IV): sequencing the most valuable type-strain genomes for metagenomic binning, comparative biology and taxonomic classification.</title>
        <authorList>
            <person name="Goeker M."/>
        </authorList>
    </citation>
    <scope>NUCLEOTIDE SEQUENCE [LARGE SCALE GENOMIC DNA]</scope>
    <source>
        <strain evidence="7 8">DSM 44197</strain>
    </source>
</reference>
<accession>A0A7W3LP40</accession>
<evidence type="ECO:0000259" key="6">
    <source>
        <dbReference type="PROSITE" id="PS50893"/>
    </source>
</evidence>
<dbReference type="GO" id="GO:0005524">
    <property type="term" value="F:ATP binding"/>
    <property type="evidence" value="ECO:0007669"/>
    <property type="project" value="UniProtKB-KW"/>
</dbReference>
<evidence type="ECO:0000313" key="7">
    <source>
        <dbReference type="EMBL" id="MBA8951756.1"/>
    </source>
</evidence>
<dbReference type="PANTHER" id="PTHR42711">
    <property type="entry name" value="ABC TRANSPORTER ATP-BINDING PROTEIN"/>
    <property type="match status" value="1"/>
</dbReference>
<dbReference type="AlphaFoldDB" id="A0A7W3LP40"/>
<dbReference type="SMART" id="SM00382">
    <property type="entry name" value="AAA"/>
    <property type="match status" value="1"/>
</dbReference>
<keyword evidence="2" id="KW-0813">Transport</keyword>
<keyword evidence="5" id="KW-0046">Antibiotic resistance</keyword>
<dbReference type="GO" id="GO:0016887">
    <property type="term" value="F:ATP hydrolysis activity"/>
    <property type="evidence" value="ECO:0007669"/>
    <property type="project" value="InterPro"/>
</dbReference>
<organism evidence="7 8">
    <name type="scientific">Actinomadura namibiensis</name>
    <dbReference type="NCBI Taxonomy" id="182080"/>
    <lineage>
        <taxon>Bacteria</taxon>
        <taxon>Bacillati</taxon>
        <taxon>Actinomycetota</taxon>
        <taxon>Actinomycetes</taxon>
        <taxon>Streptosporangiales</taxon>
        <taxon>Thermomonosporaceae</taxon>
        <taxon>Actinomadura</taxon>
    </lineage>
</organism>
<comment type="subcellular location">
    <subcellularLocation>
        <location evidence="1">Cell membrane</location>
        <topology evidence="1">Peripheral membrane protein</topology>
    </subcellularLocation>
</comment>
<dbReference type="GO" id="GO:0046677">
    <property type="term" value="P:response to antibiotic"/>
    <property type="evidence" value="ECO:0007669"/>
    <property type="project" value="UniProtKB-KW"/>
</dbReference>
<dbReference type="CDD" id="cd03230">
    <property type="entry name" value="ABC_DR_subfamily_A"/>
    <property type="match status" value="1"/>
</dbReference>
<dbReference type="InterPro" id="IPR050763">
    <property type="entry name" value="ABC_transporter_ATP-binding"/>
</dbReference>
<evidence type="ECO:0000256" key="1">
    <source>
        <dbReference type="ARBA" id="ARBA00004202"/>
    </source>
</evidence>
<name>A0A7W3LP40_ACTNM</name>
<dbReference type="InterPro" id="IPR003439">
    <property type="entry name" value="ABC_transporter-like_ATP-bd"/>
</dbReference>
<dbReference type="GO" id="GO:0005886">
    <property type="term" value="C:plasma membrane"/>
    <property type="evidence" value="ECO:0007669"/>
    <property type="project" value="UniProtKB-SubCell"/>
</dbReference>
<keyword evidence="4 7" id="KW-0067">ATP-binding</keyword>
<keyword evidence="3" id="KW-0547">Nucleotide-binding</keyword>
<evidence type="ECO:0000256" key="3">
    <source>
        <dbReference type="ARBA" id="ARBA00022741"/>
    </source>
</evidence>
<sequence>MSGDVIEVTGLIVRPGGRGAPRTVSFAVARGEVYAVLGHAGSGKTTVLEAVAGLRRPEAGTVRVRGADPFAESGRAPAGAVWSDGGLFPGLTPREVVGTWRRWTLDPLEADRALELADLTGAADVPFEDLAAGARRRLDLALALIGRSDVLLLDAPTAGLGPADRREVWTVLRRIAAEGVTVLLATRDADEACLADRVGVLDGARLPGRRTRSFLAA</sequence>
<gene>
    <name evidence="7" type="ORF">HNR61_003396</name>
</gene>
<proteinExistence type="predicted"/>
<evidence type="ECO:0000313" key="8">
    <source>
        <dbReference type="Proteomes" id="UP000572680"/>
    </source>
</evidence>
<evidence type="ECO:0000256" key="5">
    <source>
        <dbReference type="ARBA" id="ARBA00023251"/>
    </source>
</evidence>
<dbReference type="InterPro" id="IPR003593">
    <property type="entry name" value="AAA+_ATPase"/>
</dbReference>
<dbReference type="Proteomes" id="UP000572680">
    <property type="component" value="Unassembled WGS sequence"/>
</dbReference>
<feature type="domain" description="ABC transporter" evidence="6">
    <location>
        <begin position="6"/>
        <end position="215"/>
    </location>
</feature>
<dbReference type="PANTHER" id="PTHR42711:SF16">
    <property type="entry name" value="ABC TRANSPORTER ATP-BINDING PROTEIN"/>
    <property type="match status" value="1"/>
</dbReference>
<dbReference type="PROSITE" id="PS50893">
    <property type="entry name" value="ABC_TRANSPORTER_2"/>
    <property type="match status" value="1"/>
</dbReference>
<dbReference type="RefSeq" id="WP_182844096.1">
    <property type="nucleotide sequence ID" value="NZ_BAAALP010000010.1"/>
</dbReference>
<evidence type="ECO:0000256" key="4">
    <source>
        <dbReference type="ARBA" id="ARBA00022840"/>
    </source>
</evidence>
<keyword evidence="8" id="KW-1185">Reference proteome</keyword>
<comment type="caution">
    <text evidence="7">The sequence shown here is derived from an EMBL/GenBank/DDBJ whole genome shotgun (WGS) entry which is preliminary data.</text>
</comment>
<dbReference type="Pfam" id="PF00005">
    <property type="entry name" value="ABC_tran"/>
    <property type="match status" value="1"/>
</dbReference>
<dbReference type="InterPro" id="IPR027417">
    <property type="entry name" value="P-loop_NTPase"/>
</dbReference>
<dbReference type="EMBL" id="JACJIA010000004">
    <property type="protein sequence ID" value="MBA8951756.1"/>
    <property type="molecule type" value="Genomic_DNA"/>
</dbReference>
<protein>
    <submittedName>
        <fullName evidence="7">ABC-2 type transport system ATP-binding protein</fullName>
    </submittedName>
</protein>
<evidence type="ECO:0000256" key="2">
    <source>
        <dbReference type="ARBA" id="ARBA00022448"/>
    </source>
</evidence>
<dbReference type="Gene3D" id="3.40.50.300">
    <property type="entry name" value="P-loop containing nucleotide triphosphate hydrolases"/>
    <property type="match status" value="1"/>
</dbReference>
<dbReference type="SUPFAM" id="SSF52540">
    <property type="entry name" value="P-loop containing nucleoside triphosphate hydrolases"/>
    <property type="match status" value="1"/>
</dbReference>